<evidence type="ECO:0000313" key="2">
    <source>
        <dbReference type="EMBL" id="GAO27741.1"/>
    </source>
</evidence>
<keyword evidence="1" id="KW-0472">Membrane</keyword>
<dbReference type="OrthoDB" id="157646at2"/>
<dbReference type="STRING" id="1236989.JCM15548_14591"/>
<keyword evidence="1" id="KW-0812">Transmembrane</keyword>
<dbReference type="RefSeq" id="WP_062128766.1">
    <property type="nucleotide sequence ID" value="NZ_BAZW01000092.1"/>
</dbReference>
<name>A0A0E9LRG4_9BACT</name>
<sequence length="71" mass="8506">MKTRQDKQMLDAMRKNPDNWKGIFYYNRQDPRLVVPKLYPYFGYTLNFASGYVYVFLALLILIVLASEFLF</sequence>
<feature type="transmembrane region" description="Helical" evidence="1">
    <location>
        <begin position="41"/>
        <end position="66"/>
    </location>
</feature>
<comment type="caution">
    <text evidence="2">The sequence shown here is derived from an EMBL/GenBank/DDBJ whole genome shotgun (WGS) entry which is preliminary data.</text>
</comment>
<evidence type="ECO:0000256" key="1">
    <source>
        <dbReference type="SAM" id="Phobius"/>
    </source>
</evidence>
<dbReference type="AlphaFoldDB" id="A0A0E9LRG4"/>
<proteinExistence type="predicted"/>
<keyword evidence="1" id="KW-1133">Transmembrane helix</keyword>
<gene>
    <name evidence="2" type="ORF">JCM15548_14591</name>
</gene>
<dbReference type="EMBL" id="BAZW01000092">
    <property type="protein sequence ID" value="GAO27741.1"/>
    <property type="molecule type" value="Genomic_DNA"/>
</dbReference>
<keyword evidence="3" id="KW-1185">Reference proteome</keyword>
<reference evidence="2 3" key="1">
    <citation type="journal article" date="2015" name="Microbes Environ.">
        <title>Distribution and evolution of nitrogen fixation genes in the phylum bacteroidetes.</title>
        <authorList>
            <person name="Inoue J."/>
            <person name="Oshima K."/>
            <person name="Suda W."/>
            <person name="Sakamoto M."/>
            <person name="Iino T."/>
            <person name="Noda S."/>
            <person name="Hongoh Y."/>
            <person name="Hattori M."/>
            <person name="Ohkuma M."/>
        </authorList>
    </citation>
    <scope>NUCLEOTIDE SEQUENCE [LARGE SCALE GENOMIC DNA]</scope>
    <source>
        <strain evidence="2">JCM 15548</strain>
    </source>
</reference>
<protein>
    <recommendedName>
        <fullName evidence="4">DUF5808 domain-containing protein</fullName>
    </recommendedName>
</protein>
<evidence type="ECO:0008006" key="4">
    <source>
        <dbReference type="Google" id="ProtNLM"/>
    </source>
</evidence>
<accession>A0A0E9LRG4</accession>
<organism evidence="2 3">
    <name type="scientific">Geofilum rubicundum JCM 15548</name>
    <dbReference type="NCBI Taxonomy" id="1236989"/>
    <lineage>
        <taxon>Bacteria</taxon>
        <taxon>Pseudomonadati</taxon>
        <taxon>Bacteroidota</taxon>
        <taxon>Bacteroidia</taxon>
        <taxon>Marinilabiliales</taxon>
        <taxon>Marinilabiliaceae</taxon>
        <taxon>Geofilum</taxon>
    </lineage>
</organism>
<dbReference type="Proteomes" id="UP000032900">
    <property type="component" value="Unassembled WGS sequence"/>
</dbReference>
<evidence type="ECO:0000313" key="3">
    <source>
        <dbReference type="Proteomes" id="UP000032900"/>
    </source>
</evidence>